<dbReference type="Gene3D" id="3.40.50.1820">
    <property type="entry name" value="alpha/beta hydrolase"/>
    <property type="match status" value="1"/>
</dbReference>
<dbReference type="GO" id="GO:0034338">
    <property type="term" value="F:short-chain carboxylesterase activity"/>
    <property type="evidence" value="ECO:0007669"/>
    <property type="project" value="TreeGrafter"/>
</dbReference>
<reference evidence="5" key="1">
    <citation type="submission" date="2017-01" db="EMBL/GenBank/DDBJ databases">
        <authorList>
            <person name="Varghese N."/>
            <person name="Submissions S."/>
        </authorList>
    </citation>
    <scope>NUCLEOTIDE SEQUENCE [LARGE SCALE GENOMIC DNA]</scope>
    <source>
        <strain evidence="5">UM1</strain>
    </source>
</reference>
<dbReference type="RefSeq" id="WP_076585732.1">
    <property type="nucleotide sequence ID" value="NZ_FTLW01000002.1"/>
</dbReference>
<dbReference type="Pfam" id="PF12697">
    <property type="entry name" value="Abhydrolase_6"/>
    <property type="match status" value="1"/>
</dbReference>
<name>A0A1N6R732_9GAMM</name>
<protein>
    <recommendedName>
        <fullName evidence="3">AB hydrolase-1 domain-containing protein</fullName>
    </recommendedName>
</protein>
<proteinExistence type="inferred from homology"/>
<dbReference type="PANTHER" id="PTHR10794:SF63">
    <property type="entry name" value="ALPHA_BETA HYDROLASE 1, ISOFORM A"/>
    <property type="match status" value="1"/>
</dbReference>
<feature type="domain" description="AB hydrolase-1" evidence="3">
    <location>
        <begin position="74"/>
        <end position="311"/>
    </location>
</feature>
<dbReference type="InterPro" id="IPR050960">
    <property type="entry name" value="AB_hydrolase_4_sf"/>
</dbReference>
<dbReference type="STRING" id="1604334.SAMN05421546_0911"/>
<gene>
    <name evidence="4" type="ORF">SAMN05421546_0911</name>
</gene>
<organism evidence="4 5">
    <name type="scientific">Solilutibacter tolerans</name>
    <dbReference type="NCBI Taxonomy" id="1604334"/>
    <lineage>
        <taxon>Bacteria</taxon>
        <taxon>Pseudomonadati</taxon>
        <taxon>Pseudomonadota</taxon>
        <taxon>Gammaproteobacteria</taxon>
        <taxon>Lysobacterales</taxon>
        <taxon>Lysobacteraceae</taxon>
        <taxon>Solilutibacter</taxon>
    </lineage>
</organism>
<dbReference type="InterPro" id="IPR000073">
    <property type="entry name" value="AB_hydrolase_1"/>
</dbReference>
<dbReference type="PANTHER" id="PTHR10794">
    <property type="entry name" value="ABHYDROLASE DOMAIN-CONTAINING PROTEIN"/>
    <property type="match status" value="1"/>
</dbReference>
<dbReference type="Proteomes" id="UP000241788">
    <property type="component" value="Unassembled WGS sequence"/>
</dbReference>
<dbReference type="EMBL" id="FTLW01000002">
    <property type="protein sequence ID" value="SIQ24644.1"/>
    <property type="molecule type" value="Genomic_DNA"/>
</dbReference>
<sequence>MKVVDSDYRAPWWATSPHLQTALASSPLRVRRGQRELVKLGAANEEHVLDAGGGVRLHGVHTHLPGQASRGLALLLHGWEGSAESGYMRLTAARLLAAGFEVFRLNFRDHGPSHHLNEEVFHSCRLDEVVGAAKQVAARWPTRPMVAAGYSLGGNFALRLALAAPDAGLPLVHVAAVCPALDPERTTQAMEQGFPLYQTYFRRKWARSLRRKRELFPERHDFDEAGFKRDLRGMTAWMIDKGGYDFRSVDDYFDGYRISRERLSDMRVPADILTAADDPVIPVEDFHALELPDSAQVEIATHGGHCAFLTDARLHGYAEEWVAARLSAALQHCA</sequence>
<evidence type="ECO:0000313" key="4">
    <source>
        <dbReference type="EMBL" id="SIQ24644.1"/>
    </source>
</evidence>
<feature type="active site" description="Charge relay system" evidence="2">
    <location>
        <position position="278"/>
    </location>
</feature>
<evidence type="ECO:0000256" key="1">
    <source>
        <dbReference type="ARBA" id="ARBA00010884"/>
    </source>
</evidence>
<dbReference type="SUPFAM" id="SSF53474">
    <property type="entry name" value="alpha/beta-Hydrolases"/>
    <property type="match status" value="1"/>
</dbReference>
<comment type="similarity">
    <text evidence="1">Belongs to the AB hydrolase superfamily. AB hydrolase 4 family.</text>
</comment>
<accession>A0A1N6R732</accession>
<dbReference type="AlphaFoldDB" id="A0A1N6R732"/>
<feature type="active site" description="Charge relay system" evidence="2">
    <location>
        <position position="151"/>
    </location>
</feature>
<keyword evidence="5" id="KW-1185">Reference proteome</keyword>
<dbReference type="GO" id="GO:0047372">
    <property type="term" value="F:monoacylglycerol lipase activity"/>
    <property type="evidence" value="ECO:0007669"/>
    <property type="project" value="TreeGrafter"/>
</dbReference>
<dbReference type="OrthoDB" id="332676at2"/>
<dbReference type="PIRSF" id="PIRSF005211">
    <property type="entry name" value="Ab_hydro_YheT"/>
    <property type="match status" value="1"/>
</dbReference>
<evidence type="ECO:0000256" key="2">
    <source>
        <dbReference type="PIRSR" id="PIRSR005211-1"/>
    </source>
</evidence>
<evidence type="ECO:0000259" key="3">
    <source>
        <dbReference type="Pfam" id="PF12697"/>
    </source>
</evidence>
<feature type="active site" description="Charge relay system" evidence="2">
    <location>
        <position position="305"/>
    </location>
</feature>
<evidence type="ECO:0000313" key="5">
    <source>
        <dbReference type="Proteomes" id="UP000241788"/>
    </source>
</evidence>
<dbReference type="InterPro" id="IPR012020">
    <property type="entry name" value="ABHD4"/>
</dbReference>
<dbReference type="InterPro" id="IPR029058">
    <property type="entry name" value="AB_hydrolase_fold"/>
</dbReference>